<organism evidence="2 3">
    <name type="scientific">Psophocarpus tetragonolobus</name>
    <name type="common">Winged bean</name>
    <name type="synonym">Dolichos tetragonolobus</name>
    <dbReference type="NCBI Taxonomy" id="3891"/>
    <lineage>
        <taxon>Eukaryota</taxon>
        <taxon>Viridiplantae</taxon>
        <taxon>Streptophyta</taxon>
        <taxon>Embryophyta</taxon>
        <taxon>Tracheophyta</taxon>
        <taxon>Spermatophyta</taxon>
        <taxon>Magnoliopsida</taxon>
        <taxon>eudicotyledons</taxon>
        <taxon>Gunneridae</taxon>
        <taxon>Pentapetalae</taxon>
        <taxon>rosids</taxon>
        <taxon>fabids</taxon>
        <taxon>Fabales</taxon>
        <taxon>Fabaceae</taxon>
        <taxon>Papilionoideae</taxon>
        <taxon>50 kb inversion clade</taxon>
        <taxon>NPAAA clade</taxon>
        <taxon>indigoferoid/millettioid clade</taxon>
        <taxon>Phaseoleae</taxon>
        <taxon>Psophocarpus</taxon>
    </lineage>
</organism>
<sequence>MRGCLTLVSLMVSSITYKAFMNPPSVMQAHGSSEIITFEMVPITYTYNTILIGQHDRYNGFHGIISGISKIFSRSSLQNWMCHTAVEFSRVVIQSAELVALHTTV</sequence>
<keyword evidence="1" id="KW-0732">Signal</keyword>
<evidence type="ECO:0000313" key="2">
    <source>
        <dbReference type="EMBL" id="KAK7381059.1"/>
    </source>
</evidence>
<reference evidence="2 3" key="1">
    <citation type="submission" date="2024-01" db="EMBL/GenBank/DDBJ databases">
        <title>The genomes of 5 underutilized Papilionoideae crops provide insights into root nodulation and disease resistanc.</title>
        <authorList>
            <person name="Jiang F."/>
        </authorList>
    </citation>
    <scope>NUCLEOTIDE SEQUENCE [LARGE SCALE GENOMIC DNA]</scope>
    <source>
        <strain evidence="2">DUOXIRENSHENG_FW03</strain>
        <tissue evidence="2">Leaves</tissue>
    </source>
</reference>
<feature type="chain" id="PRO_5042893160" description="Secreted protein" evidence="1">
    <location>
        <begin position="22"/>
        <end position="105"/>
    </location>
</feature>
<dbReference type="Proteomes" id="UP001386955">
    <property type="component" value="Unassembled WGS sequence"/>
</dbReference>
<gene>
    <name evidence="2" type="ORF">VNO78_33583</name>
</gene>
<evidence type="ECO:0000313" key="3">
    <source>
        <dbReference type="Proteomes" id="UP001386955"/>
    </source>
</evidence>
<keyword evidence="3" id="KW-1185">Reference proteome</keyword>
<protein>
    <recommendedName>
        <fullName evidence="4">Secreted protein</fullName>
    </recommendedName>
</protein>
<feature type="signal peptide" evidence="1">
    <location>
        <begin position="1"/>
        <end position="21"/>
    </location>
</feature>
<comment type="caution">
    <text evidence="2">The sequence shown here is derived from an EMBL/GenBank/DDBJ whole genome shotgun (WGS) entry which is preliminary data.</text>
</comment>
<accession>A0AAN9NX88</accession>
<evidence type="ECO:0008006" key="4">
    <source>
        <dbReference type="Google" id="ProtNLM"/>
    </source>
</evidence>
<proteinExistence type="predicted"/>
<evidence type="ECO:0000256" key="1">
    <source>
        <dbReference type="SAM" id="SignalP"/>
    </source>
</evidence>
<dbReference type="EMBL" id="JAYMYS010000009">
    <property type="protein sequence ID" value="KAK7381059.1"/>
    <property type="molecule type" value="Genomic_DNA"/>
</dbReference>
<name>A0AAN9NX88_PSOTE</name>
<dbReference type="AlphaFoldDB" id="A0AAN9NX88"/>